<feature type="compositionally biased region" description="Basic and acidic residues" evidence="1">
    <location>
        <begin position="260"/>
        <end position="275"/>
    </location>
</feature>
<organism evidence="3 4">
    <name type="scientific">Carex littledalei</name>
    <dbReference type="NCBI Taxonomy" id="544730"/>
    <lineage>
        <taxon>Eukaryota</taxon>
        <taxon>Viridiplantae</taxon>
        <taxon>Streptophyta</taxon>
        <taxon>Embryophyta</taxon>
        <taxon>Tracheophyta</taxon>
        <taxon>Spermatophyta</taxon>
        <taxon>Magnoliopsida</taxon>
        <taxon>Liliopsida</taxon>
        <taxon>Poales</taxon>
        <taxon>Cyperaceae</taxon>
        <taxon>Cyperoideae</taxon>
        <taxon>Cariceae</taxon>
        <taxon>Carex</taxon>
        <taxon>Carex subgen. Euthyceras</taxon>
    </lineage>
</organism>
<sequence length="374" mass="42114">MPSPSKKPRAGSALVRFISSLRPDRRSGTAGSLPLQTGFPTSLADLYVKNQSRLKKPSKKTKKKRQVTNSECVLTVGSSSDPSDSATSLVLTSSGSVEEVIIAEEERIPSVSDDVLVCQRRNSLGIGFVVTVNILALALLAIFGKKLVVGFTALAFCAWFFDSVRFDLVQFFKPCAEARTNLWLEERSFPLVSPIREVEIQTESDSIELEIRCELNQSREFDEIWEESPDFCQVQTRDLKKKSILKRLFLKDRSKKKSRVKDGPLDDSIRGKEMETASNGEKEEDDVVNLVTEYQEEQLTREISPIQIKEGEISQRCEIKEGVSWFIVFFMVILFGLIEGKATALILTIFCFTSVSLLELARRNGRRERIRSAL</sequence>
<dbReference type="PANTHER" id="PTHR36381">
    <property type="entry name" value="ETHYLENE-REGULATED TRANSCRIPT 2 (ERT2)"/>
    <property type="match status" value="1"/>
</dbReference>
<feature type="transmembrane region" description="Helical" evidence="2">
    <location>
        <begin position="322"/>
        <end position="338"/>
    </location>
</feature>
<accession>A0A833R5W3</accession>
<keyword evidence="2" id="KW-0812">Transmembrane</keyword>
<feature type="region of interest" description="Disordered" evidence="1">
    <location>
        <begin position="258"/>
        <end position="282"/>
    </location>
</feature>
<reference evidence="3" key="1">
    <citation type="submission" date="2020-01" db="EMBL/GenBank/DDBJ databases">
        <title>Genome sequence of Kobresia littledalei, the first chromosome-level genome in the family Cyperaceae.</title>
        <authorList>
            <person name="Qu G."/>
        </authorList>
    </citation>
    <scope>NUCLEOTIDE SEQUENCE</scope>
    <source>
        <strain evidence="3">C.B.Clarke</strain>
        <tissue evidence="3">Leaf</tissue>
    </source>
</reference>
<evidence type="ECO:0000256" key="2">
    <source>
        <dbReference type="SAM" id="Phobius"/>
    </source>
</evidence>
<feature type="transmembrane region" description="Helical" evidence="2">
    <location>
        <begin position="344"/>
        <end position="361"/>
    </location>
</feature>
<protein>
    <submittedName>
        <fullName evidence="3">Uncharacterized protein</fullName>
    </submittedName>
</protein>
<proteinExistence type="predicted"/>
<keyword evidence="4" id="KW-1185">Reference proteome</keyword>
<evidence type="ECO:0000256" key="1">
    <source>
        <dbReference type="SAM" id="MobiDB-lite"/>
    </source>
</evidence>
<dbReference type="PANTHER" id="PTHR36381:SF1">
    <property type="entry name" value="ETHYLENE-REGULATED TRANSCRIPT 2 (ERT2)"/>
    <property type="match status" value="1"/>
</dbReference>
<gene>
    <name evidence="3" type="ORF">FCM35_KLT01397</name>
</gene>
<evidence type="ECO:0000313" key="4">
    <source>
        <dbReference type="Proteomes" id="UP000623129"/>
    </source>
</evidence>
<evidence type="ECO:0000313" key="3">
    <source>
        <dbReference type="EMBL" id="KAF3333706.1"/>
    </source>
</evidence>
<dbReference type="OrthoDB" id="690172at2759"/>
<dbReference type="AlphaFoldDB" id="A0A833R5W3"/>
<feature type="transmembrane region" description="Helical" evidence="2">
    <location>
        <begin position="148"/>
        <end position="164"/>
    </location>
</feature>
<keyword evidence="2" id="KW-1133">Transmembrane helix</keyword>
<keyword evidence="2" id="KW-0472">Membrane</keyword>
<comment type="caution">
    <text evidence="3">The sequence shown here is derived from an EMBL/GenBank/DDBJ whole genome shotgun (WGS) entry which is preliminary data.</text>
</comment>
<dbReference type="EMBL" id="SWLB01000010">
    <property type="protein sequence ID" value="KAF3333706.1"/>
    <property type="molecule type" value="Genomic_DNA"/>
</dbReference>
<name>A0A833R5W3_9POAL</name>
<dbReference type="Proteomes" id="UP000623129">
    <property type="component" value="Unassembled WGS sequence"/>
</dbReference>
<feature type="transmembrane region" description="Helical" evidence="2">
    <location>
        <begin position="124"/>
        <end position="142"/>
    </location>
</feature>